<gene>
    <name evidence="1" type="ORF">RJ641_001141</name>
</gene>
<dbReference type="Proteomes" id="UP001370490">
    <property type="component" value="Unassembled WGS sequence"/>
</dbReference>
<evidence type="ECO:0000313" key="1">
    <source>
        <dbReference type="EMBL" id="KAK6947668.1"/>
    </source>
</evidence>
<accession>A0AAN8WJH5</accession>
<reference evidence="1 2" key="1">
    <citation type="submission" date="2023-12" db="EMBL/GenBank/DDBJ databases">
        <title>A high-quality genome assembly for Dillenia turbinata (Dilleniales).</title>
        <authorList>
            <person name="Chanderbali A."/>
        </authorList>
    </citation>
    <scope>NUCLEOTIDE SEQUENCE [LARGE SCALE GENOMIC DNA]</scope>
    <source>
        <strain evidence="1">LSX21</strain>
        <tissue evidence="1">Leaf</tissue>
    </source>
</reference>
<keyword evidence="2" id="KW-1185">Reference proteome</keyword>
<comment type="caution">
    <text evidence="1">The sequence shown here is derived from an EMBL/GenBank/DDBJ whole genome shotgun (WGS) entry which is preliminary data.</text>
</comment>
<protein>
    <submittedName>
        <fullName evidence="1">Uncharacterized protein</fullName>
    </submittedName>
</protein>
<dbReference type="AlphaFoldDB" id="A0AAN8WJH5"/>
<organism evidence="1 2">
    <name type="scientific">Dillenia turbinata</name>
    <dbReference type="NCBI Taxonomy" id="194707"/>
    <lineage>
        <taxon>Eukaryota</taxon>
        <taxon>Viridiplantae</taxon>
        <taxon>Streptophyta</taxon>
        <taxon>Embryophyta</taxon>
        <taxon>Tracheophyta</taxon>
        <taxon>Spermatophyta</taxon>
        <taxon>Magnoliopsida</taxon>
        <taxon>eudicotyledons</taxon>
        <taxon>Gunneridae</taxon>
        <taxon>Pentapetalae</taxon>
        <taxon>Dilleniales</taxon>
        <taxon>Dilleniaceae</taxon>
        <taxon>Dillenia</taxon>
    </lineage>
</organism>
<proteinExistence type="predicted"/>
<name>A0AAN8WJH5_9MAGN</name>
<evidence type="ECO:0000313" key="2">
    <source>
        <dbReference type="Proteomes" id="UP001370490"/>
    </source>
</evidence>
<sequence length="146" mass="16632">MAPWISSLIVVILIAMYAFFTQRSKEGKWKEEWWQQGRLSNAKQAEGIITIVLNFDYLLYYVMLTLATCASTQQLEVRGELFTAKVRRSKESEEDDAANGCGRSCELPIGSLWGNSSRNSKAMFEIDWDEEVVKAQILAFHVPEDS</sequence>
<dbReference type="EMBL" id="JBAMMX010000001">
    <property type="protein sequence ID" value="KAK6947668.1"/>
    <property type="molecule type" value="Genomic_DNA"/>
</dbReference>